<dbReference type="GO" id="GO:0032456">
    <property type="term" value="P:endocytic recycling"/>
    <property type="evidence" value="ECO:0007669"/>
    <property type="project" value="TreeGrafter"/>
</dbReference>
<dbReference type="SUPFAM" id="SSF50891">
    <property type="entry name" value="Cyclophilin-like"/>
    <property type="match status" value="1"/>
</dbReference>
<dbReference type="SUPFAM" id="SSF81660">
    <property type="entry name" value="Metal cation-transporting ATPase, ATP-binding domain N"/>
    <property type="match status" value="1"/>
</dbReference>
<evidence type="ECO:0000256" key="15">
    <source>
        <dbReference type="ARBA" id="ARBA00049128"/>
    </source>
</evidence>
<feature type="binding site" evidence="17">
    <location>
        <position position="664"/>
    </location>
    <ligand>
        <name>ATP</name>
        <dbReference type="ChEBI" id="CHEBI:30616"/>
    </ligand>
</feature>
<dbReference type="InterPro" id="IPR006539">
    <property type="entry name" value="P-type_ATPase_IV"/>
</dbReference>
<dbReference type="NCBIfam" id="TIGR01494">
    <property type="entry name" value="ATPase_P-type"/>
    <property type="match status" value="1"/>
</dbReference>
<comment type="catalytic activity">
    <reaction evidence="14 19">
        <text>ATP + H2O + phospholipidSide 1 = ADP + phosphate + phospholipidSide 2.</text>
        <dbReference type="EC" id="7.6.2.1"/>
    </reaction>
</comment>
<evidence type="ECO:0000313" key="22">
    <source>
        <dbReference type="Proteomes" id="UP001210925"/>
    </source>
</evidence>
<dbReference type="InterPro" id="IPR032631">
    <property type="entry name" value="P-type_ATPase_N"/>
</dbReference>
<evidence type="ECO:0000256" key="10">
    <source>
        <dbReference type="ARBA" id="ARBA00022842"/>
    </source>
</evidence>
<feature type="domain" description="PPIase cyclophilin-type" evidence="20">
    <location>
        <begin position="1216"/>
        <end position="1306"/>
    </location>
</feature>
<feature type="binding site" evidence="17">
    <location>
        <position position="389"/>
    </location>
    <ligand>
        <name>ATP</name>
        <dbReference type="ChEBI" id="CHEBI:30616"/>
    </ligand>
</feature>
<keyword evidence="6 19" id="KW-0812">Transmembrane</keyword>
<dbReference type="GO" id="GO:0005524">
    <property type="term" value="F:ATP binding"/>
    <property type="evidence" value="ECO:0007669"/>
    <property type="project" value="UniProtKB-UniRule"/>
</dbReference>
<evidence type="ECO:0000313" key="21">
    <source>
        <dbReference type="EMBL" id="KAJ3254549.1"/>
    </source>
</evidence>
<feature type="binding site" evidence="17">
    <location>
        <position position="665"/>
    </location>
    <ligand>
        <name>ATP</name>
        <dbReference type="ChEBI" id="CHEBI:30616"/>
    </ligand>
</feature>
<dbReference type="SUPFAM" id="SSF81665">
    <property type="entry name" value="Calcium ATPase, transmembrane domain M"/>
    <property type="match status" value="1"/>
</dbReference>
<evidence type="ECO:0000256" key="5">
    <source>
        <dbReference type="ARBA" id="ARBA00022475"/>
    </source>
</evidence>
<sequence>MFSGEDESKYARHRIIHINDPIKNQQQKFLHNGITTGKYQFYSFIPKFLYEQFSKYANLFFLFIAIIMQIGDLSPTNKFGTVIPLAIVTAVSAAKEILEDLKRHSQDKMVNNRSVNTLFGTSFVPKKWCEVVVGDIVRIDNSAYFPADLVLISSSEPDGLVYIETSNLDGETNLKIRQALKETNEILTPEMVANMDGVIKCELPNNSLYTFEGTLRLGAKEIPLNPDQLLLRGAMLRNTSWAYGIVVFTGHESKLMKNATKTPIKSTQLDTLVNKHIIYLFFILVAMSIVCAFGTLRRQLGSHFESNILMINPSNAWLLFPGNIITYVILYNNLIPMSLIVTLDMVKFLIGTLISSDEDLYYEVNDTPATARTSSLVEELGQIDYVFSDKTGTLTCNMMEFRLLTIGGIAYADIVPDNKKLQKDSEGKMTGWYDYNRLIDHEQNGQTSSVIKEFLQLLAVCHTVIPEVSEEDPKKIIFQASSPDEAALVKGAQMLGYTFHTRKPKSVIFSRKGVDQEWEILQINEFNSTRKRMSALVRTPEGKIKLYIKGADTVILERLAKENNPYVDPTCVLLEEYACEGLRTLCIAYRDISEEEYREWSQVYDKAATTINNRGEELMKAAELIEKDLILLGATAIEDKLQDGVPDTIHTLSQAGVRVWVLTGDRQETAINIGFSCKLITDEMSLIICNEPTHFETKEFLESKLQALRTGMGLQAPEEDLAGKILKYFNGVPYMNYLIPKTKIKKSNDMNLEPIALIIDGKSLEFALEDDVKMYFLELAVMCKAVICCRVSPLQKALVVRLVRNNVKGAVTLAIGDGANDVSMIQAAHVGVGISGLEGLQAARSADFAIAQFRFLKKLLLVHGNWAYSRCCKVALYSFYKNITLYLIQFWFAFDNGFSGQTLFETWTQSSYNIAFAFFQPLSIGVFDQFVNARMLDKYPQLYRNGQTNEFYNTLTFWSWIFTSFFHSLVMYYAFAGMFNEGEMMANGSSANIWVFGEMVFTADLITITLKAALVADTWANFTFFAIFGSILLWFILYPIYATVGPMLGVGTELLGTVSPIFKRLAYPRNYHIIQEMYKYNIPDYTPRAELFRKQVQKVRLTQRTKRNRGFAFSQSEDGQAHLIRIYDTTRARIYFIGFVIILCIFAYLSMDKPVESTYKFDTHAEKEESRNDNTVKQDIPGKQVTPVKQDTVKQDSSVKPFKGDFKETEFSHLVYFDIEHGDQEMGRIVLGLYGQYVPKTVENFYNLTTGYNGFGYKGSVFHRVIKNFMVQGGDIGKGSIYGPRFPDENFKLKHEGPGILSSTIY</sequence>
<dbReference type="GO" id="GO:0005886">
    <property type="term" value="C:plasma membrane"/>
    <property type="evidence" value="ECO:0007669"/>
    <property type="project" value="UniProtKB-SubCell"/>
</dbReference>
<keyword evidence="5" id="KW-1003">Cell membrane</keyword>
<dbReference type="SUPFAM" id="SSF56784">
    <property type="entry name" value="HAD-like"/>
    <property type="match status" value="1"/>
</dbReference>
<dbReference type="PANTHER" id="PTHR24092">
    <property type="entry name" value="PROBABLE PHOSPHOLIPID-TRANSPORTING ATPASE"/>
    <property type="match status" value="1"/>
</dbReference>
<evidence type="ECO:0000256" key="7">
    <source>
        <dbReference type="ARBA" id="ARBA00022723"/>
    </source>
</evidence>
<feature type="binding site" evidence="17">
    <location>
        <position position="790"/>
    </location>
    <ligand>
        <name>ATP</name>
        <dbReference type="ChEBI" id="CHEBI:30616"/>
    </ligand>
</feature>
<dbReference type="PROSITE" id="PS00154">
    <property type="entry name" value="ATPASE_E1_E2"/>
    <property type="match status" value="1"/>
</dbReference>
<dbReference type="FunFam" id="3.40.50.1000:FF:000014">
    <property type="entry name" value="Phospholipid-transporting ATPase"/>
    <property type="match status" value="1"/>
</dbReference>
<feature type="binding site" evidence="17">
    <location>
        <position position="663"/>
    </location>
    <ligand>
        <name>ATP</name>
        <dbReference type="ChEBI" id="CHEBI:30616"/>
    </ligand>
</feature>
<dbReference type="FunFam" id="2.70.150.10:FF:000021">
    <property type="entry name" value="Phospholipid-transporting ATPase"/>
    <property type="match status" value="1"/>
</dbReference>
<evidence type="ECO:0000256" key="17">
    <source>
        <dbReference type="PIRSR" id="PIRSR606539-2"/>
    </source>
</evidence>
<evidence type="ECO:0000256" key="18">
    <source>
        <dbReference type="PIRSR" id="PIRSR606539-3"/>
    </source>
</evidence>
<dbReference type="InterPro" id="IPR036412">
    <property type="entry name" value="HAD-like_sf"/>
</dbReference>
<feature type="binding site" evidence="17">
    <location>
        <position position="821"/>
    </location>
    <ligand>
        <name>ATP</name>
        <dbReference type="ChEBI" id="CHEBI:30616"/>
    </ligand>
</feature>
<dbReference type="Proteomes" id="UP001210925">
    <property type="component" value="Unassembled WGS sequence"/>
</dbReference>
<feature type="transmembrane region" description="Helical" evidence="19">
    <location>
        <begin position="993"/>
        <end position="1010"/>
    </location>
</feature>
<dbReference type="CDD" id="cd02073">
    <property type="entry name" value="P-type_ATPase_APLT_Dnf-like"/>
    <property type="match status" value="1"/>
</dbReference>
<accession>A0AAD5UGA4</accession>
<keyword evidence="12 19" id="KW-1133">Transmembrane helix</keyword>
<proteinExistence type="inferred from homology"/>
<dbReference type="GO" id="GO:0000287">
    <property type="term" value="F:magnesium ion binding"/>
    <property type="evidence" value="ECO:0007669"/>
    <property type="project" value="UniProtKB-UniRule"/>
</dbReference>
<evidence type="ECO:0000256" key="8">
    <source>
        <dbReference type="ARBA" id="ARBA00022741"/>
    </source>
</evidence>
<dbReference type="NCBIfam" id="TIGR01652">
    <property type="entry name" value="ATPase-Plipid"/>
    <property type="match status" value="1"/>
</dbReference>
<dbReference type="Gene3D" id="2.70.150.10">
    <property type="entry name" value="Calcium-transporting ATPase, cytoplasmic transduction domain A"/>
    <property type="match status" value="1"/>
</dbReference>
<name>A0AAD5UGA4_9FUNG</name>
<dbReference type="InterPro" id="IPR002130">
    <property type="entry name" value="Cyclophilin-type_PPIase_dom"/>
</dbReference>
<feature type="transmembrane region" description="Helical" evidence="19">
    <location>
        <begin position="951"/>
        <end position="973"/>
    </location>
</feature>
<comment type="similarity">
    <text evidence="4 19">Belongs to the cation transport ATPase (P-type) (TC 3.A.3) family. Type IV subfamily.</text>
</comment>
<dbReference type="InterPro" id="IPR023214">
    <property type="entry name" value="HAD_sf"/>
</dbReference>
<protein>
    <recommendedName>
        <fullName evidence="19">Phospholipid-transporting ATPase</fullName>
        <ecNumber evidence="19">7.6.2.1</ecNumber>
    </recommendedName>
</protein>
<keyword evidence="13 19" id="KW-0472">Membrane</keyword>
<evidence type="ECO:0000256" key="1">
    <source>
        <dbReference type="ARBA" id="ARBA00000971"/>
    </source>
</evidence>
<dbReference type="InterPro" id="IPR018303">
    <property type="entry name" value="ATPase_P-typ_P_site"/>
</dbReference>
<keyword evidence="10 18" id="KW-0460">Magnesium</keyword>
<feature type="active site" description="4-aspartylphosphate intermediate" evidence="16">
    <location>
        <position position="389"/>
    </location>
</feature>
<evidence type="ECO:0000256" key="13">
    <source>
        <dbReference type="ARBA" id="ARBA00023136"/>
    </source>
</evidence>
<dbReference type="GO" id="GO:0005802">
    <property type="term" value="C:trans-Golgi network"/>
    <property type="evidence" value="ECO:0007669"/>
    <property type="project" value="TreeGrafter"/>
</dbReference>
<reference evidence="21" key="1">
    <citation type="submission" date="2020-05" db="EMBL/GenBank/DDBJ databases">
        <title>Phylogenomic resolution of chytrid fungi.</title>
        <authorList>
            <person name="Stajich J.E."/>
            <person name="Amses K."/>
            <person name="Simmons R."/>
            <person name="Seto K."/>
            <person name="Myers J."/>
            <person name="Bonds A."/>
            <person name="Quandt C.A."/>
            <person name="Barry K."/>
            <person name="Liu P."/>
            <person name="Grigoriev I."/>
            <person name="Longcore J.E."/>
            <person name="James T.Y."/>
        </authorList>
    </citation>
    <scope>NUCLEOTIDE SEQUENCE</scope>
    <source>
        <strain evidence="21">PLAUS21</strain>
    </source>
</reference>
<dbReference type="Pfam" id="PF00160">
    <property type="entry name" value="Pro_isomerase"/>
    <property type="match status" value="1"/>
</dbReference>
<gene>
    <name evidence="21" type="ORF">HK103_007103</name>
</gene>
<feature type="transmembrane region" description="Helical" evidence="19">
    <location>
        <begin position="277"/>
        <end position="296"/>
    </location>
</feature>
<dbReference type="InterPro" id="IPR032630">
    <property type="entry name" value="P_typ_ATPase_c"/>
</dbReference>
<dbReference type="EMBL" id="JADGKB010000083">
    <property type="protein sequence ID" value="KAJ3254549.1"/>
    <property type="molecule type" value="Genomic_DNA"/>
</dbReference>
<dbReference type="Pfam" id="PF16209">
    <property type="entry name" value="PhoLip_ATPase_N"/>
    <property type="match status" value="1"/>
</dbReference>
<dbReference type="GO" id="GO:0006892">
    <property type="term" value="P:post-Golgi vesicle-mediated transport"/>
    <property type="evidence" value="ECO:0007669"/>
    <property type="project" value="TreeGrafter"/>
</dbReference>
<dbReference type="GO" id="GO:0045332">
    <property type="term" value="P:phospholipid translocation"/>
    <property type="evidence" value="ECO:0007669"/>
    <property type="project" value="TreeGrafter"/>
</dbReference>
<keyword evidence="7 18" id="KW-0479">Metal-binding</keyword>
<evidence type="ECO:0000256" key="9">
    <source>
        <dbReference type="ARBA" id="ARBA00022840"/>
    </source>
</evidence>
<feature type="binding site" evidence="18">
    <location>
        <position position="817"/>
    </location>
    <ligand>
        <name>Mg(2+)</name>
        <dbReference type="ChEBI" id="CHEBI:18420"/>
    </ligand>
</feature>
<dbReference type="GO" id="GO:0140326">
    <property type="term" value="F:ATPase-coupled intramembrane lipid transporter activity"/>
    <property type="evidence" value="ECO:0007669"/>
    <property type="project" value="UniProtKB-EC"/>
</dbReference>
<dbReference type="GO" id="GO:0016887">
    <property type="term" value="F:ATP hydrolysis activity"/>
    <property type="evidence" value="ECO:0007669"/>
    <property type="project" value="InterPro"/>
</dbReference>
<dbReference type="Gene3D" id="3.40.50.1000">
    <property type="entry name" value="HAD superfamily/HAD-like"/>
    <property type="match status" value="1"/>
</dbReference>
<dbReference type="InterPro" id="IPR044492">
    <property type="entry name" value="P_typ_ATPase_HD_dom"/>
</dbReference>
<feature type="binding site" evidence="17">
    <location>
        <position position="583"/>
    </location>
    <ligand>
        <name>ATP</name>
        <dbReference type="ChEBI" id="CHEBI:30616"/>
    </ligand>
</feature>
<evidence type="ECO:0000256" key="4">
    <source>
        <dbReference type="ARBA" id="ARBA00008109"/>
    </source>
</evidence>
<evidence type="ECO:0000256" key="11">
    <source>
        <dbReference type="ARBA" id="ARBA00022967"/>
    </source>
</evidence>
<feature type="transmembrane region" description="Helical" evidence="19">
    <location>
        <begin position="316"/>
        <end position="335"/>
    </location>
</feature>
<feature type="binding site" evidence="18">
    <location>
        <position position="391"/>
    </location>
    <ligand>
        <name>Mg(2+)</name>
        <dbReference type="ChEBI" id="CHEBI:18420"/>
    </ligand>
</feature>
<dbReference type="EC" id="7.6.2.1" evidence="19"/>
<keyword evidence="8 17" id="KW-0547">Nucleotide-binding</keyword>
<dbReference type="Pfam" id="PF13246">
    <property type="entry name" value="Cation_ATPase"/>
    <property type="match status" value="1"/>
</dbReference>
<evidence type="ECO:0000256" key="6">
    <source>
        <dbReference type="ARBA" id="ARBA00022692"/>
    </source>
</evidence>
<feature type="binding site" evidence="17">
    <location>
        <position position="526"/>
    </location>
    <ligand>
        <name>ATP</name>
        <dbReference type="ChEBI" id="CHEBI:30616"/>
    </ligand>
</feature>
<dbReference type="PROSITE" id="PS50072">
    <property type="entry name" value="CSA_PPIASE_2"/>
    <property type="match status" value="1"/>
</dbReference>
<comment type="catalytic activity">
    <reaction evidence="1">
        <text>[protein]-peptidylproline (omega=180) = [protein]-peptidylproline (omega=0)</text>
        <dbReference type="Rhea" id="RHEA:16237"/>
        <dbReference type="Rhea" id="RHEA-COMP:10747"/>
        <dbReference type="Rhea" id="RHEA-COMP:10748"/>
        <dbReference type="ChEBI" id="CHEBI:83833"/>
        <dbReference type="ChEBI" id="CHEBI:83834"/>
        <dbReference type="EC" id="5.2.1.8"/>
    </reaction>
</comment>
<comment type="cofactor">
    <cofactor evidence="18">
        <name>Mg(2+)</name>
        <dbReference type="ChEBI" id="CHEBI:18420"/>
    </cofactor>
</comment>
<dbReference type="FunFam" id="3.40.1110.10:FF:000064">
    <property type="entry name" value="Phospholipid-transporting ATPase"/>
    <property type="match status" value="1"/>
</dbReference>
<feature type="transmembrane region" description="Helical" evidence="19">
    <location>
        <begin position="874"/>
        <end position="894"/>
    </location>
</feature>
<dbReference type="InterPro" id="IPR008250">
    <property type="entry name" value="ATPase_P-typ_transduc_dom_A_sf"/>
</dbReference>
<dbReference type="InterPro" id="IPR020892">
    <property type="entry name" value="Cyclophilin-type_PPIase_CS"/>
</dbReference>
<dbReference type="InterPro" id="IPR023299">
    <property type="entry name" value="ATPase_P-typ_cyto_dom_N"/>
</dbReference>
<feature type="binding site" evidence="17">
    <location>
        <position position="549"/>
    </location>
    <ligand>
        <name>ATP</name>
        <dbReference type="ChEBI" id="CHEBI:30616"/>
    </ligand>
</feature>
<dbReference type="SFLD" id="SFLDS00003">
    <property type="entry name" value="Haloacid_Dehalogenase"/>
    <property type="match status" value="1"/>
</dbReference>
<evidence type="ECO:0000256" key="2">
    <source>
        <dbReference type="ARBA" id="ARBA00004141"/>
    </source>
</evidence>
<dbReference type="SFLD" id="SFLDG00002">
    <property type="entry name" value="C1.7:_P-type_atpase_like"/>
    <property type="match status" value="1"/>
</dbReference>
<comment type="catalytic activity">
    <reaction evidence="15">
        <text>a 1,2-diacyl-sn-glycero-3-phosphoethanolamine(out) + ATP + H2O = a 1,2-diacyl-sn-glycero-3-phosphoethanolamine(in) + ADP + phosphate + H(+)</text>
        <dbReference type="Rhea" id="RHEA:66132"/>
        <dbReference type="ChEBI" id="CHEBI:15377"/>
        <dbReference type="ChEBI" id="CHEBI:15378"/>
        <dbReference type="ChEBI" id="CHEBI:30616"/>
        <dbReference type="ChEBI" id="CHEBI:43474"/>
        <dbReference type="ChEBI" id="CHEBI:64612"/>
        <dbReference type="ChEBI" id="CHEBI:456216"/>
    </reaction>
    <physiologicalReaction direction="left-to-right" evidence="15">
        <dbReference type="Rhea" id="RHEA:66133"/>
    </physiologicalReaction>
</comment>
<feature type="transmembrane region" description="Helical" evidence="19">
    <location>
        <begin position="1132"/>
        <end position="1151"/>
    </location>
</feature>
<keyword evidence="11 19" id="KW-1278">Translocase</keyword>
<evidence type="ECO:0000256" key="16">
    <source>
        <dbReference type="PIRSR" id="PIRSR606539-1"/>
    </source>
</evidence>
<feature type="transmembrane region" description="Helical" evidence="19">
    <location>
        <begin position="914"/>
        <end position="931"/>
    </location>
</feature>
<dbReference type="Gene3D" id="3.40.1110.10">
    <property type="entry name" value="Calcium-transporting ATPase, cytoplasmic domain N"/>
    <property type="match status" value="1"/>
</dbReference>
<dbReference type="SFLD" id="SFLDF00027">
    <property type="entry name" value="p-type_atpase"/>
    <property type="match status" value="1"/>
</dbReference>
<feature type="binding site" evidence="17">
    <location>
        <position position="485"/>
    </location>
    <ligand>
        <name>ATP</name>
        <dbReference type="ChEBI" id="CHEBI:30616"/>
    </ligand>
</feature>
<dbReference type="InterPro" id="IPR029000">
    <property type="entry name" value="Cyclophilin-like_dom_sf"/>
</dbReference>
<feature type="binding site" evidence="17">
    <location>
        <position position="391"/>
    </location>
    <ligand>
        <name>ATP</name>
        <dbReference type="ChEBI" id="CHEBI:30616"/>
    </ligand>
</feature>
<dbReference type="InterPro" id="IPR001757">
    <property type="entry name" value="P_typ_ATPase"/>
</dbReference>
<dbReference type="Gene3D" id="2.40.100.10">
    <property type="entry name" value="Cyclophilin-like"/>
    <property type="match status" value="1"/>
</dbReference>
<dbReference type="PANTHER" id="PTHR24092:SF150">
    <property type="entry name" value="PHOSPHOLIPID-TRANSPORTING ATPASE"/>
    <property type="match status" value="1"/>
</dbReference>
<feature type="binding site" evidence="18">
    <location>
        <position position="389"/>
    </location>
    <ligand>
        <name>Mg(2+)</name>
        <dbReference type="ChEBI" id="CHEBI:18420"/>
    </ligand>
</feature>
<dbReference type="PRINTS" id="PR00153">
    <property type="entry name" value="CSAPPISMRASE"/>
</dbReference>
<evidence type="ECO:0000259" key="20">
    <source>
        <dbReference type="PROSITE" id="PS50072"/>
    </source>
</evidence>
<dbReference type="SUPFAM" id="SSF81653">
    <property type="entry name" value="Calcium ATPase, transduction domain A"/>
    <property type="match status" value="1"/>
</dbReference>
<evidence type="ECO:0000256" key="19">
    <source>
        <dbReference type="RuleBase" id="RU362033"/>
    </source>
</evidence>
<comment type="subcellular location">
    <subcellularLocation>
        <location evidence="3">Cell membrane</location>
    </subcellularLocation>
    <subcellularLocation>
        <location evidence="2 19">Membrane</location>
        <topology evidence="2 19">Multi-pass membrane protein</topology>
    </subcellularLocation>
</comment>
<dbReference type="GO" id="GO:0006457">
    <property type="term" value="P:protein folding"/>
    <property type="evidence" value="ECO:0007669"/>
    <property type="project" value="InterPro"/>
</dbReference>
<dbReference type="Pfam" id="PF16212">
    <property type="entry name" value="PhoLip_ATPase_C"/>
    <property type="match status" value="1"/>
</dbReference>
<keyword evidence="22" id="KW-1185">Reference proteome</keyword>
<feature type="binding site" evidence="17">
    <location>
        <position position="390"/>
    </location>
    <ligand>
        <name>ATP</name>
        <dbReference type="ChEBI" id="CHEBI:30616"/>
    </ligand>
</feature>
<feature type="binding site" evidence="17">
    <location>
        <position position="820"/>
    </location>
    <ligand>
        <name>ATP</name>
        <dbReference type="ChEBI" id="CHEBI:30616"/>
    </ligand>
</feature>
<feature type="transmembrane region" description="Helical" evidence="19">
    <location>
        <begin position="1022"/>
        <end position="1041"/>
    </location>
</feature>
<evidence type="ECO:0000256" key="3">
    <source>
        <dbReference type="ARBA" id="ARBA00004236"/>
    </source>
</evidence>
<evidence type="ECO:0000256" key="12">
    <source>
        <dbReference type="ARBA" id="ARBA00022989"/>
    </source>
</evidence>
<feature type="binding site" evidence="18">
    <location>
        <position position="821"/>
    </location>
    <ligand>
        <name>Mg(2+)</name>
        <dbReference type="ChEBI" id="CHEBI:18420"/>
    </ligand>
</feature>
<evidence type="ECO:0000256" key="14">
    <source>
        <dbReference type="ARBA" id="ARBA00034036"/>
    </source>
</evidence>
<feature type="binding site" evidence="17">
    <location>
        <position position="796"/>
    </location>
    <ligand>
        <name>ATP</name>
        <dbReference type="ChEBI" id="CHEBI:30616"/>
    </ligand>
</feature>
<comment type="caution">
    <text evidence="21">The sequence shown here is derived from an EMBL/GenBank/DDBJ whole genome shotgun (WGS) entry which is preliminary data.</text>
</comment>
<keyword evidence="9 17" id="KW-0067">ATP-binding</keyword>
<dbReference type="InterPro" id="IPR023298">
    <property type="entry name" value="ATPase_P-typ_TM_dom_sf"/>
</dbReference>
<dbReference type="GO" id="GO:0003755">
    <property type="term" value="F:peptidyl-prolyl cis-trans isomerase activity"/>
    <property type="evidence" value="ECO:0007669"/>
    <property type="project" value="UniProtKB-EC"/>
</dbReference>
<organism evidence="21 22">
    <name type="scientific">Boothiomyces macroporosus</name>
    <dbReference type="NCBI Taxonomy" id="261099"/>
    <lineage>
        <taxon>Eukaryota</taxon>
        <taxon>Fungi</taxon>
        <taxon>Fungi incertae sedis</taxon>
        <taxon>Chytridiomycota</taxon>
        <taxon>Chytridiomycota incertae sedis</taxon>
        <taxon>Chytridiomycetes</taxon>
        <taxon>Rhizophydiales</taxon>
        <taxon>Terramycetaceae</taxon>
        <taxon>Boothiomyces</taxon>
    </lineage>
</organism>
<dbReference type="PROSITE" id="PS00170">
    <property type="entry name" value="CSA_PPIASE_1"/>
    <property type="match status" value="1"/>
</dbReference>